<organism evidence="2 3">
    <name type="scientific">Phytophthora fragariaefolia</name>
    <dbReference type="NCBI Taxonomy" id="1490495"/>
    <lineage>
        <taxon>Eukaryota</taxon>
        <taxon>Sar</taxon>
        <taxon>Stramenopiles</taxon>
        <taxon>Oomycota</taxon>
        <taxon>Peronosporomycetes</taxon>
        <taxon>Peronosporales</taxon>
        <taxon>Peronosporaceae</taxon>
        <taxon>Phytophthora</taxon>
    </lineage>
</organism>
<proteinExistence type="predicted"/>
<keyword evidence="3" id="KW-1185">Reference proteome</keyword>
<gene>
    <name evidence="2" type="ORF">Pfra01_001410300</name>
</gene>
<name>A0A9W6XP52_9STRA</name>
<reference evidence="2" key="1">
    <citation type="submission" date="2023-04" db="EMBL/GenBank/DDBJ databases">
        <title>Phytophthora fragariaefolia NBRC 109709.</title>
        <authorList>
            <person name="Ichikawa N."/>
            <person name="Sato H."/>
            <person name="Tonouchi N."/>
        </authorList>
    </citation>
    <scope>NUCLEOTIDE SEQUENCE</scope>
    <source>
        <strain evidence="2">NBRC 109709</strain>
    </source>
</reference>
<feature type="compositionally biased region" description="Polar residues" evidence="1">
    <location>
        <begin position="1"/>
        <end position="13"/>
    </location>
</feature>
<evidence type="ECO:0000256" key="1">
    <source>
        <dbReference type="SAM" id="MobiDB-lite"/>
    </source>
</evidence>
<protein>
    <submittedName>
        <fullName evidence="2">Unnamed protein product</fullName>
    </submittedName>
</protein>
<dbReference type="Proteomes" id="UP001165121">
    <property type="component" value="Unassembled WGS sequence"/>
</dbReference>
<sequence>MQFRSGTDSQTGETCKPIVDDWEPSDTSGSSEIWPLIVISFIRILVSQAGLLQGQVWLTATTQPPSLVSPVLHWVHRSG</sequence>
<dbReference type="EMBL" id="BSXT01001465">
    <property type="protein sequence ID" value="GMF42699.1"/>
    <property type="molecule type" value="Genomic_DNA"/>
</dbReference>
<evidence type="ECO:0000313" key="2">
    <source>
        <dbReference type="EMBL" id="GMF42699.1"/>
    </source>
</evidence>
<dbReference type="AlphaFoldDB" id="A0A9W6XP52"/>
<accession>A0A9W6XP52</accession>
<feature type="region of interest" description="Disordered" evidence="1">
    <location>
        <begin position="1"/>
        <end position="29"/>
    </location>
</feature>
<comment type="caution">
    <text evidence="2">The sequence shown here is derived from an EMBL/GenBank/DDBJ whole genome shotgun (WGS) entry which is preliminary data.</text>
</comment>
<evidence type="ECO:0000313" key="3">
    <source>
        <dbReference type="Proteomes" id="UP001165121"/>
    </source>
</evidence>